<dbReference type="Pfam" id="PF05362">
    <property type="entry name" value="Lon_C"/>
    <property type="match status" value="1"/>
</dbReference>
<dbReference type="Pfam" id="PF13180">
    <property type="entry name" value="PDZ_2"/>
    <property type="match status" value="1"/>
</dbReference>
<evidence type="ECO:0000313" key="5">
    <source>
        <dbReference type="EMBL" id="MFD1735703.1"/>
    </source>
</evidence>
<feature type="domain" description="Lon proteolytic" evidence="4">
    <location>
        <begin position="232"/>
        <end position="338"/>
    </location>
</feature>
<sequence length="340" mass="38033">MSKHKTRIWIIILIIVFLTLNYIKLPYYLNLPGDAYDLKKIVEVRDGDHASGAFMMTTVGVSRSKINIFAYVWSFVAPYHELIPAENMRRQGESDKEYYYRQIHMMDMSQNVAVALAYEKANKQVNYLYNGVYVMSLIKGMDAANKLKIGDRIFKVDGKSMKQSEEFIKYVADLLPGDTVTLTLERDGDILEKEITLNVFPGEPEKHGVGISLVTDRKLDVEPEILIDTNKVGGPSAGLMFSLEIYNQLTEGDLTKGYKIAGTGTINYEGIVGPIGGISQKIVAADRAGAKYFLAPNENGVPNSNYRDALQTVRDINSDMEVIPVDTFEDALTFLNSLNN</sequence>
<dbReference type="GO" id="GO:0008233">
    <property type="term" value="F:peptidase activity"/>
    <property type="evidence" value="ECO:0007669"/>
    <property type="project" value="UniProtKB-KW"/>
</dbReference>
<gene>
    <name evidence="5" type="ORF">ACFSCX_03910</name>
</gene>
<dbReference type="InterPro" id="IPR001478">
    <property type="entry name" value="PDZ"/>
</dbReference>
<dbReference type="Gene3D" id="3.30.230.10">
    <property type="match status" value="1"/>
</dbReference>
<dbReference type="GO" id="GO:0006508">
    <property type="term" value="P:proteolysis"/>
    <property type="evidence" value="ECO:0007669"/>
    <property type="project" value="UniProtKB-KW"/>
</dbReference>
<comment type="catalytic activity">
    <reaction evidence="1">
        <text>Hydrolysis of proteins in presence of ATP.</text>
        <dbReference type="EC" id="3.4.21.53"/>
    </reaction>
</comment>
<evidence type="ECO:0000259" key="3">
    <source>
        <dbReference type="PROSITE" id="PS50106"/>
    </source>
</evidence>
<feature type="active site" evidence="1">
    <location>
        <position position="281"/>
    </location>
</feature>
<dbReference type="InterPro" id="IPR014721">
    <property type="entry name" value="Ribsml_uS5_D2-typ_fold_subgr"/>
</dbReference>
<dbReference type="NCBIfam" id="NF041438">
    <property type="entry name" value="SepM_fam_S16"/>
    <property type="match status" value="1"/>
</dbReference>
<keyword evidence="1 5" id="KW-0645">Protease</keyword>
<dbReference type="Gene3D" id="2.30.42.10">
    <property type="match status" value="1"/>
</dbReference>
<organism evidence="5 6">
    <name type="scientific">Bacillus salitolerans</name>
    <dbReference type="NCBI Taxonomy" id="1437434"/>
    <lineage>
        <taxon>Bacteria</taxon>
        <taxon>Bacillati</taxon>
        <taxon>Bacillota</taxon>
        <taxon>Bacilli</taxon>
        <taxon>Bacillales</taxon>
        <taxon>Bacillaceae</taxon>
        <taxon>Bacillus</taxon>
    </lineage>
</organism>
<dbReference type="InterPro" id="IPR008269">
    <property type="entry name" value="Lon_proteolytic"/>
</dbReference>
<dbReference type="SUPFAM" id="SSF50156">
    <property type="entry name" value="PDZ domain-like"/>
    <property type="match status" value="1"/>
</dbReference>
<protein>
    <recommendedName>
        <fullName evidence="1">endopeptidase La</fullName>
        <ecNumber evidence="1">3.4.21.53</ecNumber>
    </recommendedName>
</protein>
<dbReference type="PANTHER" id="PTHR10046">
    <property type="entry name" value="ATP DEPENDENT LON PROTEASE FAMILY MEMBER"/>
    <property type="match status" value="1"/>
</dbReference>
<keyword evidence="2" id="KW-0812">Transmembrane</keyword>
<evidence type="ECO:0000256" key="2">
    <source>
        <dbReference type="SAM" id="Phobius"/>
    </source>
</evidence>
<evidence type="ECO:0000313" key="6">
    <source>
        <dbReference type="Proteomes" id="UP001597214"/>
    </source>
</evidence>
<dbReference type="Proteomes" id="UP001597214">
    <property type="component" value="Unassembled WGS sequence"/>
</dbReference>
<comment type="similarity">
    <text evidence="1">Belongs to the peptidase S16 family.</text>
</comment>
<feature type="transmembrane region" description="Helical" evidence="2">
    <location>
        <begin position="7"/>
        <end position="29"/>
    </location>
</feature>
<keyword evidence="6" id="KW-1185">Reference proteome</keyword>
<dbReference type="SUPFAM" id="SSF54211">
    <property type="entry name" value="Ribosomal protein S5 domain 2-like"/>
    <property type="match status" value="1"/>
</dbReference>
<dbReference type="PROSITE" id="PS51786">
    <property type="entry name" value="LON_PROTEOLYTIC"/>
    <property type="match status" value="1"/>
</dbReference>
<proteinExistence type="inferred from homology"/>
<dbReference type="PROSITE" id="PS50106">
    <property type="entry name" value="PDZ"/>
    <property type="match status" value="1"/>
</dbReference>
<dbReference type="EMBL" id="JBHUEM010000003">
    <property type="protein sequence ID" value="MFD1735703.1"/>
    <property type="molecule type" value="Genomic_DNA"/>
</dbReference>
<dbReference type="InterPro" id="IPR027065">
    <property type="entry name" value="Lon_Prtase"/>
</dbReference>
<dbReference type="InterPro" id="IPR036034">
    <property type="entry name" value="PDZ_sf"/>
</dbReference>
<dbReference type="RefSeq" id="WP_377926806.1">
    <property type="nucleotide sequence ID" value="NZ_JBHUEM010000003.1"/>
</dbReference>
<dbReference type="InterPro" id="IPR020568">
    <property type="entry name" value="Ribosomal_Su5_D2-typ_SF"/>
</dbReference>
<dbReference type="EC" id="3.4.21.53" evidence="1"/>
<keyword evidence="1" id="KW-0720">Serine protease</keyword>
<reference evidence="6" key="1">
    <citation type="journal article" date="2019" name="Int. J. Syst. Evol. Microbiol.">
        <title>The Global Catalogue of Microorganisms (GCM) 10K type strain sequencing project: providing services to taxonomists for standard genome sequencing and annotation.</title>
        <authorList>
            <consortium name="The Broad Institute Genomics Platform"/>
            <consortium name="The Broad Institute Genome Sequencing Center for Infectious Disease"/>
            <person name="Wu L."/>
            <person name="Ma J."/>
        </authorList>
    </citation>
    <scope>NUCLEOTIDE SEQUENCE [LARGE SCALE GENOMIC DNA]</scope>
    <source>
        <strain evidence="6">CCUG 49339</strain>
    </source>
</reference>
<feature type="active site" evidence="1">
    <location>
        <position position="236"/>
    </location>
</feature>
<keyword evidence="2" id="KW-1133">Transmembrane helix</keyword>
<name>A0ABW4LNU2_9BACI</name>
<dbReference type="SMART" id="SM00228">
    <property type="entry name" value="PDZ"/>
    <property type="match status" value="1"/>
</dbReference>
<feature type="domain" description="PDZ" evidence="3">
    <location>
        <begin position="102"/>
        <end position="162"/>
    </location>
</feature>
<keyword evidence="2" id="KW-0472">Membrane</keyword>
<keyword evidence="1 5" id="KW-0378">Hydrolase</keyword>
<evidence type="ECO:0000256" key="1">
    <source>
        <dbReference type="PROSITE-ProRule" id="PRU01122"/>
    </source>
</evidence>
<accession>A0ABW4LNU2</accession>
<evidence type="ECO:0000259" key="4">
    <source>
        <dbReference type="PROSITE" id="PS51786"/>
    </source>
</evidence>
<comment type="caution">
    <text evidence="5">The sequence shown here is derived from an EMBL/GenBank/DDBJ whole genome shotgun (WGS) entry which is preliminary data.</text>
</comment>